<dbReference type="GO" id="GO:0016209">
    <property type="term" value="F:antioxidant activity"/>
    <property type="evidence" value="ECO:0007669"/>
    <property type="project" value="InterPro"/>
</dbReference>
<proteinExistence type="predicted"/>
<sequence>MTEAQSIPKMKIGELLKMVDTSSAPTVFNFWASWCGPCVHEIPWFEKQVAAFKSKGVKLILVSLDFPDDYPKAIAAFAQKQHYHSSIIWLDEQDPNVFCPMIDKSWDGTIPVTLMVNNKKHYRQFFNHQLPETRLVLELKKLTE</sequence>
<name>A0A8X8IEW2_9BACT</name>
<dbReference type="GO" id="GO:0016491">
    <property type="term" value="F:oxidoreductase activity"/>
    <property type="evidence" value="ECO:0007669"/>
    <property type="project" value="InterPro"/>
</dbReference>
<dbReference type="InterPro" id="IPR036249">
    <property type="entry name" value="Thioredoxin-like_sf"/>
</dbReference>
<dbReference type="PROSITE" id="PS51352">
    <property type="entry name" value="THIOREDOXIN_2"/>
    <property type="match status" value="1"/>
</dbReference>
<dbReference type="InterPro" id="IPR000866">
    <property type="entry name" value="AhpC/TSA"/>
</dbReference>
<keyword evidence="3" id="KW-1185">Reference proteome</keyword>
<feature type="domain" description="Thioredoxin" evidence="1">
    <location>
        <begin position="1"/>
        <end position="131"/>
    </location>
</feature>
<dbReference type="EMBL" id="FNNO01000015">
    <property type="protein sequence ID" value="SDX42087.1"/>
    <property type="molecule type" value="Genomic_DNA"/>
</dbReference>
<organism evidence="2 3">
    <name type="scientific">Hydrobacter penzbergensis</name>
    <dbReference type="NCBI Taxonomy" id="1235997"/>
    <lineage>
        <taxon>Bacteria</taxon>
        <taxon>Pseudomonadati</taxon>
        <taxon>Bacteroidota</taxon>
        <taxon>Chitinophagia</taxon>
        <taxon>Chitinophagales</taxon>
        <taxon>Chitinophagaceae</taxon>
        <taxon>Hydrobacter</taxon>
    </lineage>
</organism>
<dbReference type="SUPFAM" id="SSF52833">
    <property type="entry name" value="Thioredoxin-like"/>
    <property type="match status" value="1"/>
</dbReference>
<dbReference type="PANTHER" id="PTHR42852">
    <property type="entry name" value="THIOL:DISULFIDE INTERCHANGE PROTEIN DSBE"/>
    <property type="match status" value="1"/>
</dbReference>
<protein>
    <submittedName>
        <fullName evidence="2">AhpC/TSA family protein</fullName>
    </submittedName>
</protein>
<gene>
    <name evidence="2" type="ORF">SAMN05444410_11576</name>
</gene>
<dbReference type="PANTHER" id="PTHR42852:SF17">
    <property type="entry name" value="THIOREDOXIN-LIKE PROTEIN HI_1115"/>
    <property type="match status" value="1"/>
</dbReference>
<dbReference type="AlphaFoldDB" id="A0A8X8IEW2"/>
<dbReference type="CDD" id="cd02966">
    <property type="entry name" value="TlpA_like_family"/>
    <property type="match status" value="1"/>
</dbReference>
<evidence type="ECO:0000313" key="3">
    <source>
        <dbReference type="Proteomes" id="UP000198711"/>
    </source>
</evidence>
<comment type="caution">
    <text evidence="2">The sequence shown here is derived from an EMBL/GenBank/DDBJ whole genome shotgun (WGS) entry which is preliminary data.</text>
</comment>
<evidence type="ECO:0000313" key="2">
    <source>
        <dbReference type="EMBL" id="SDX42087.1"/>
    </source>
</evidence>
<dbReference type="Pfam" id="PF00578">
    <property type="entry name" value="AhpC-TSA"/>
    <property type="match status" value="1"/>
</dbReference>
<dbReference type="Gene3D" id="3.40.30.10">
    <property type="entry name" value="Glutaredoxin"/>
    <property type="match status" value="1"/>
</dbReference>
<evidence type="ECO:0000259" key="1">
    <source>
        <dbReference type="PROSITE" id="PS51352"/>
    </source>
</evidence>
<accession>A0A8X8IEW2</accession>
<dbReference type="Proteomes" id="UP000198711">
    <property type="component" value="Unassembled WGS sequence"/>
</dbReference>
<reference evidence="2 3" key="1">
    <citation type="submission" date="2016-10" db="EMBL/GenBank/DDBJ databases">
        <authorList>
            <person name="Varghese N."/>
            <person name="Submissions S."/>
        </authorList>
    </citation>
    <scope>NUCLEOTIDE SEQUENCE [LARGE SCALE GENOMIC DNA]</scope>
    <source>
        <strain evidence="2 3">DSM 25353</strain>
    </source>
</reference>
<dbReference type="InterPro" id="IPR013766">
    <property type="entry name" value="Thioredoxin_domain"/>
</dbReference>
<dbReference type="InterPro" id="IPR050553">
    <property type="entry name" value="Thioredoxin_ResA/DsbE_sf"/>
</dbReference>